<reference evidence="2" key="1">
    <citation type="submission" date="2016-05" db="EMBL/GenBank/DDBJ databases">
        <authorList>
            <person name="Behera P."/>
            <person name="Vaishampayan P."/>
            <person name="Singh N."/>
            <person name="Raina V."/>
            <person name="Suar M."/>
            <person name="Pattnaik A."/>
            <person name="Rastogi G."/>
        </authorList>
    </citation>
    <scope>NUCLEOTIDE SEQUENCE [LARGE SCALE GENOMIC DNA]</scope>
    <source>
        <strain evidence="2">MP23</strain>
    </source>
</reference>
<dbReference type="EMBL" id="LYRP01000001">
    <property type="protein sequence ID" value="OAT78600.1"/>
    <property type="molecule type" value="Genomic_DNA"/>
</dbReference>
<organism evidence="1 2">
    <name type="scientific">Mangrovibacter phragmitis</name>
    <dbReference type="NCBI Taxonomy" id="1691903"/>
    <lineage>
        <taxon>Bacteria</taxon>
        <taxon>Pseudomonadati</taxon>
        <taxon>Pseudomonadota</taxon>
        <taxon>Gammaproteobacteria</taxon>
        <taxon>Enterobacterales</taxon>
        <taxon>Enterobacteriaceae</taxon>
        <taxon>Mangrovibacter</taxon>
    </lineage>
</organism>
<accession>A0A1B7L8M3</accession>
<name>A0A1B7L8M3_9ENTR</name>
<gene>
    <name evidence="1" type="ORF">A9B99_02420</name>
</gene>
<protein>
    <submittedName>
        <fullName evidence="1">Uncharacterized protein</fullName>
    </submittedName>
</protein>
<keyword evidence="2" id="KW-1185">Reference proteome</keyword>
<dbReference type="AlphaFoldDB" id="A0A1B7L8M3"/>
<evidence type="ECO:0000313" key="1">
    <source>
        <dbReference type="EMBL" id="OAT78600.1"/>
    </source>
</evidence>
<evidence type="ECO:0000313" key="2">
    <source>
        <dbReference type="Proteomes" id="UP000078225"/>
    </source>
</evidence>
<proteinExistence type="predicted"/>
<dbReference type="Proteomes" id="UP000078225">
    <property type="component" value="Unassembled WGS sequence"/>
</dbReference>
<comment type="caution">
    <text evidence="1">The sequence shown here is derived from an EMBL/GenBank/DDBJ whole genome shotgun (WGS) entry which is preliminary data.</text>
</comment>
<sequence length="110" mass="12522">MEWRYFYFFIAYYNITQLRSPGLAGGKLEDISPEALRVIEQRVGYPYENCWGKSKLLSKDKANTTGSAFAATSAVSSRHSYPVMQAGHKKTCFMMEQVLFIKTLRPAGRL</sequence>